<name>A0A3D8H582_9GAMM</name>
<reference evidence="10 11" key="1">
    <citation type="submission" date="2018-08" db="EMBL/GenBank/DDBJ databases">
        <title>Genome sequence of Marinobacter flavimaris KCTC 12185.</title>
        <authorList>
            <person name="Chun J."/>
            <person name="Kim B.-Y."/>
            <person name="Choi S.-B."/>
            <person name="Kwak M.-J."/>
        </authorList>
    </citation>
    <scope>NUCLEOTIDE SEQUENCE [LARGE SCALE GENOMIC DNA]</scope>
    <source>
        <strain evidence="10 11">KCTC 12185</strain>
    </source>
</reference>
<sequence length="117" mass="12568">MRYWRFTVKSWLFLGVAIVAEVVATSGLKASEGFTKLWPSLLVIAGYAVAFYFLSITLKEIPVGVAYAIWAGMGLVLVALIGWLIYGQTLDAASVIGMALIISGVVVINVFSKSVAH</sequence>
<evidence type="ECO:0000256" key="7">
    <source>
        <dbReference type="ARBA" id="ARBA00038032"/>
    </source>
</evidence>
<dbReference type="AlphaFoldDB" id="A0A3D8H582"/>
<comment type="similarity">
    <text evidence="7 8">Belongs to the drug/metabolite transporter (DMT) superfamily. Small multidrug resistance (SMR) (TC 2.A.7.1) family.</text>
</comment>
<dbReference type="Proteomes" id="UP000256431">
    <property type="component" value="Unassembled WGS sequence"/>
</dbReference>
<evidence type="ECO:0000313" key="10">
    <source>
        <dbReference type="EMBL" id="RDU41872.1"/>
    </source>
</evidence>
<proteinExistence type="inferred from homology"/>
<dbReference type="SUPFAM" id="SSF103481">
    <property type="entry name" value="Multidrug resistance efflux transporter EmrE"/>
    <property type="match status" value="1"/>
</dbReference>
<dbReference type="GO" id="GO:0015220">
    <property type="term" value="F:choline transmembrane transporter activity"/>
    <property type="evidence" value="ECO:0007669"/>
    <property type="project" value="TreeGrafter"/>
</dbReference>
<dbReference type="GO" id="GO:1990961">
    <property type="term" value="P:xenobiotic detoxification by transmembrane export across the plasma membrane"/>
    <property type="evidence" value="ECO:0007669"/>
    <property type="project" value="UniProtKB-ARBA"/>
</dbReference>
<dbReference type="InterPro" id="IPR045324">
    <property type="entry name" value="Small_multidrug_res"/>
</dbReference>
<dbReference type="Gene3D" id="1.10.3730.20">
    <property type="match status" value="1"/>
</dbReference>
<evidence type="ECO:0000256" key="1">
    <source>
        <dbReference type="ARBA" id="ARBA00004651"/>
    </source>
</evidence>
<organism evidence="10 11">
    <name type="scientific">Marinobacter flavimaris</name>
    <dbReference type="NCBI Taxonomy" id="262076"/>
    <lineage>
        <taxon>Bacteria</taxon>
        <taxon>Pseudomonadati</taxon>
        <taxon>Pseudomonadota</taxon>
        <taxon>Gammaproteobacteria</taxon>
        <taxon>Pseudomonadales</taxon>
        <taxon>Marinobacteraceae</taxon>
        <taxon>Marinobacter</taxon>
    </lineage>
</organism>
<evidence type="ECO:0000313" key="11">
    <source>
        <dbReference type="Proteomes" id="UP000256431"/>
    </source>
</evidence>
<dbReference type="RefSeq" id="WP_115483691.1">
    <property type="nucleotide sequence ID" value="NZ_PSSW01000002.1"/>
</dbReference>
<comment type="caution">
    <text evidence="10">The sequence shown here is derived from an EMBL/GenBank/DDBJ whole genome shotgun (WGS) entry which is preliminary data.</text>
</comment>
<feature type="transmembrane region" description="Helical" evidence="9">
    <location>
        <begin position="92"/>
        <end position="111"/>
    </location>
</feature>
<dbReference type="GO" id="GO:0015199">
    <property type="term" value="F:amino-acid betaine transmembrane transporter activity"/>
    <property type="evidence" value="ECO:0007669"/>
    <property type="project" value="TreeGrafter"/>
</dbReference>
<dbReference type="EMBL" id="QRDH01000002">
    <property type="protein sequence ID" value="RDU41872.1"/>
    <property type="molecule type" value="Genomic_DNA"/>
</dbReference>
<protein>
    <submittedName>
        <fullName evidence="10">QacE family quaternary ammonium compound efflux SMR transporter</fullName>
    </submittedName>
</protein>
<evidence type="ECO:0000256" key="3">
    <source>
        <dbReference type="ARBA" id="ARBA00022475"/>
    </source>
</evidence>
<evidence type="ECO:0000256" key="4">
    <source>
        <dbReference type="ARBA" id="ARBA00022692"/>
    </source>
</evidence>
<dbReference type="InterPro" id="IPR000390">
    <property type="entry name" value="Small_drug/metabolite_transptr"/>
</dbReference>
<dbReference type="Pfam" id="PF00893">
    <property type="entry name" value="Multi_Drug_Res"/>
    <property type="match status" value="1"/>
</dbReference>
<gene>
    <name evidence="10" type="ORF">DXI23_06060</name>
</gene>
<dbReference type="PANTHER" id="PTHR30561">
    <property type="entry name" value="SMR FAMILY PROTON-DEPENDENT DRUG EFFLUX TRANSPORTER SUGE"/>
    <property type="match status" value="1"/>
</dbReference>
<evidence type="ECO:0000256" key="2">
    <source>
        <dbReference type="ARBA" id="ARBA00022448"/>
    </source>
</evidence>
<keyword evidence="11" id="KW-1185">Reference proteome</keyword>
<dbReference type="InterPro" id="IPR037185">
    <property type="entry name" value="EmrE-like"/>
</dbReference>
<keyword evidence="3" id="KW-1003">Cell membrane</keyword>
<evidence type="ECO:0000256" key="9">
    <source>
        <dbReference type="SAM" id="Phobius"/>
    </source>
</evidence>
<comment type="subcellular location">
    <subcellularLocation>
        <location evidence="1 8">Cell membrane</location>
        <topology evidence="1 8">Multi-pass membrane protein</topology>
    </subcellularLocation>
</comment>
<feature type="transmembrane region" description="Helical" evidence="9">
    <location>
        <begin position="40"/>
        <end position="58"/>
    </location>
</feature>
<feature type="transmembrane region" description="Helical" evidence="9">
    <location>
        <begin position="65"/>
        <end position="86"/>
    </location>
</feature>
<dbReference type="FunFam" id="1.10.3730.20:FF:000001">
    <property type="entry name" value="Quaternary ammonium compound resistance transporter SugE"/>
    <property type="match status" value="1"/>
</dbReference>
<dbReference type="GO" id="GO:0031460">
    <property type="term" value="P:glycine betaine transport"/>
    <property type="evidence" value="ECO:0007669"/>
    <property type="project" value="TreeGrafter"/>
</dbReference>
<dbReference type="GO" id="GO:0005886">
    <property type="term" value="C:plasma membrane"/>
    <property type="evidence" value="ECO:0007669"/>
    <property type="project" value="UniProtKB-SubCell"/>
</dbReference>
<keyword evidence="2" id="KW-0813">Transport</keyword>
<keyword evidence="4 8" id="KW-0812">Transmembrane</keyword>
<evidence type="ECO:0000256" key="6">
    <source>
        <dbReference type="ARBA" id="ARBA00023136"/>
    </source>
</evidence>
<keyword evidence="6 9" id="KW-0472">Membrane</keyword>
<keyword evidence="5 9" id="KW-1133">Transmembrane helix</keyword>
<dbReference type="PANTHER" id="PTHR30561:SF1">
    <property type="entry name" value="MULTIDRUG TRANSPORTER EMRE"/>
    <property type="match status" value="1"/>
</dbReference>
<accession>A0A3D8H582</accession>
<evidence type="ECO:0000256" key="8">
    <source>
        <dbReference type="RuleBase" id="RU003942"/>
    </source>
</evidence>
<evidence type="ECO:0000256" key="5">
    <source>
        <dbReference type="ARBA" id="ARBA00022989"/>
    </source>
</evidence>
<dbReference type="GO" id="GO:0015297">
    <property type="term" value="F:antiporter activity"/>
    <property type="evidence" value="ECO:0007669"/>
    <property type="project" value="TreeGrafter"/>
</dbReference>